<dbReference type="AlphaFoldDB" id="A0A841RPC2"/>
<feature type="transmembrane region" description="Helical" evidence="1">
    <location>
        <begin position="54"/>
        <end position="80"/>
    </location>
</feature>
<feature type="transmembrane region" description="Helical" evidence="1">
    <location>
        <begin position="199"/>
        <end position="218"/>
    </location>
</feature>
<feature type="transmembrane region" description="Helical" evidence="1">
    <location>
        <begin position="144"/>
        <end position="163"/>
    </location>
</feature>
<evidence type="ECO:0000313" key="3">
    <source>
        <dbReference type="Proteomes" id="UP000572212"/>
    </source>
</evidence>
<sequence length="225" mass="26086">MKERFKNLFIKSSKLIHWLESPGFLAMQKAGNILFGVAILAGLFLHYFEGISVILNNIIIGFLMVTMFSLFFVLSLKFYWIKPPKFIRKGTENPAQLFDRYSHWSFVYGIIIYSFFASFFIGGIVVTVVHLIFKLNYDFSKLYYNLFFITTAVFTVFYFMYHISIKGISTKVIKVRIRLYLAIIATITAGLFGLSLKEILLPLVTYLGIGLAWLTYFIEKIEMES</sequence>
<dbReference type="Proteomes" id="UP000572212">
    <property type="component" value="Unassembled WGS sequence"/>
</dbReference>
<keyword evidence="3" id="KW-1185">Reference proteome</keyword>
<name>A0A841RPC2_9BACI</name>
<comment type="caution">
    <text evidence="2">The sequence shown here is derived from an EMBL/GenBank/DDBJ whole genome shotgun (WGS) entry which is preliminary data.</text>
</comment>
<keyword evidence="1" id="KW-1133">Transmembrane helix</keyword>
<keyword evidence="1" id="KW-0812">Transmembrane</keyword>
<dbReference type="RefSeq" id="WP_184251227.1">
    <property type="nucleotide sequence ID" value="NZ_BAAACU010000040.1"/>
</dbReference>
<keyword evidence="1" id="KW-0472">Membrane</keyword>
<reference evidence="2 3" key="1">
    <citation type="submission" date="2020-08" db="EMBL/GenBank/DDBJ databases">
        <title>Genomic Encyclopedia of Type Strains, Phase IV (KMG-IV): sequencing the most valuable type-strain genomes for metagenomic binning, comparative biology and taxonomic classification.</title>
        <authorList>
            <person name="Goeker M."/>
        </authorList>
    </citation>
    <scope>NUCLEOTIDE SEQUENCE [LARGE SCALE GENOMIC DNA]</scope>
    <source>
        <strain evidence="2 3">DSM 11805</strain>
    </source>
</reference>
<dbReference type="EMBL" id="JACHON010000035">
    <property type="protein sequence ID" value="MBB6514379.1"/>
    <property type="molecule type" value="Genomic_DNA"/>
</dbReference>
<feature type="transmembrane region" description="Helical" evidence="1">
    <location>
        <begin position="30"/>
        <end position="48"/>
    </location>
</feature>
<accession>A0A841RPC2</accession>
<proteinExistence type="predicted"/>
<feature type="transmembrane region" description="Helical" evidence="1">
    <location>
        <begin position="175"/>
        <end position="193"/>
    </location>
</feature>
<gene>
    <name evidence="2" type="ORF">GGQ92_003204</name>
</gene>
<protein>
    <submittedName>
        <fullName evidence="2">Uncharacterized protein</fullName>
    </submittedName>
</protein>
<evidence type="ECO:0000313" key="2">
    <source>
        <dbReference type="EMBL" id="MBB6514379.1"/>
    </source>
</evidence>
<feature type="transmembrane region" description="Helical" evidence="1">
    <location>
        <begin position="106"/>
        <end position="132"/>
    </location>
</feature>
<organism evidence="2 3">
    <name type="scientific">Gracilibacillus halotolerans</name>
    <dbReference type="NCBI Taxonomy" id="74386"/>
    <lineage>
        <taxon>Bacteria</taxon>
        <taxon>Bacillati</taxon>
        <taxon>Bacillota</taxon>
        <taxon>Bacilli</taxon>
        <taxon>Bacillales</taxon>
        <taxon>Bacillaceae</taxon>
        <taxon>Gracilibacillus</taxon>
    </lineage>
</organism>
<evidence type="ECO:0000256" key="1">
    <source>
        <dbReference type="SAM" id="Phobius"/>
    </source>
</evidence>